<proteinExistence type="predicted"/>
<dbReference type="EMBL" id="NOWF01000001">
    <property type="protein sequence ID" value="OYD09976.1"/>
    <property type="molecule type" value="Genomic_DNA"/>
</dbReference>
<keyword evidence="2 3" id="KW-0028">Amino-acid biosynthesis</keyword>
<evidence type="ECO:0000256" key="3">
    <source>
        <dbReference type="PROSITE-ProRule" id="PRU00514"/>
    </source>
</evidence>
<dbReference type="PANTHER" id="PTHR21164">
    <property type="entry name" value="CHORISMATE MUTASE"/>
    <property type="match status" value="1"/>
</dbReference>
<dbReference type="InterPro" id="IPR035959">
    <property type="entry name" value="RutC-like_sf"/>
</dbReference>
<feature type="binding site" evidence="2">
    <location>
        <position position="108"/>
    </location>
    <ligand>
        <name>prephenate</name>
        <dbReference type="ChEBI" id="CHEBI:29934"/>
    </ligand>
</feature>
<dbReference type="GO" id="GO:0046417">
    <property type="term" value="P:chorismate metabolic process"/>
    <property type="evidence" value="ECO:0007669"/>
    <property type="project" value="TreeGrafter"/>
</dbReference>
<protein>
    <recommendedName>
        <fullName evidence="1 3">chorismate mutase</fullName>
        <ecNumber evidence="1 3">5.4.99.5</ecNumber>
    </recommendedName>
</protein>
<dbReference type="UniPathway" id="UPA00120">
    <property type="reaction ID" value="UER00203"/>
</dbReference>
<dbReference type="GO" id="GO:0008652">
    <property type="term" value="P:amino acid biosynthetic process"/>
    <property type="evidence" value="ECO:0007669"/>
    <property type="project" value="UniProtKB-UniRule"/>
</dbReference>
<dbReference type="Pfam" id="PF07736">
    <property type="entry name" value="CM_1"/>
    <property type="match status" value="1"/>
</dbReference>
<sequence>MMIRGIRGATTVEKNDAGLILRATRELLEEIVRLNGIRPDAIASVFITMSPDLNATFPARAIREMSGWDSVPLMCASEIDVPGALSRCLRLLVHVNTDLQPEQIRHAYLKEARSLRPDLAEKTDR</sequence>
<feature type="binding site" evidence="2">
    <location>
        <position position="90"/>
    </location>
    <ligand>
        <name>prephenate</name>
        <dbReference type="ChEBI" id="CHEBI:29934"/>
    </ligand>
</feature>
<dbReference type="Proteomes" id="UP000215459">
    <property type="component" value="Unassembled WGS sequence"/>
</dbReference>
<keyword evidence="5" id="KW-1185">Reference proteome</keyword>
<dbReference type="RefSeq" id="WP_094263075.1">
    <property type="nucleotide sequence ID" value="NZ_NOWF01000001.1"/>
</dbReference>
<dbReference type="PIRSF" id="PIRSF005965">
    <property type="entry name" value="Chor_mut_AroH"/>
    <property type="match status" value="1"/>
</dbReference>
<reference evidence="4 5" key="1">
    <citation type="submission" date="2017-07" db="EMBL/GenBank/DDBJ databases">
        <title>The genome sequence of Paludifilum halophilum highlights mechanisms for microbial adaptation to high salt environemnts.</title>
        <authorList>
            <person name="Belbahri L."/>
        </authorList>
    </citation>
    <scope>NUCLEOTIDE SEQUENCE [LARGE SCALE GENOMIC DNA]</scope>
    <source>
        <strain evidence="4 5">DSM 102817</strain>
    </source>
</reference>
<dbReference type="CDD" id="cd02185">
    <property type="entry name" value="AroH"/>
    <property type="match status" value="1"/>
</dbReference>
<dbReference type="GO" id="GO:0009073">
    <property type="term" value="P:aromatic amino acid family biosynthetic process"/>
    <property type="evidence" value="ECO:0007669"/>
    <property type="project" value="UniProtKB-UniRule"/>
</dbReference>
<evidence type="ECO:0000256" key="1">
    <source>
        <dbReference type="NCBIfam" id="TIGR01796"/>
    </source>
</evidence>
<comment type="catalytic activity">
    <reaction evidence="3">
        <text>chorismate = prephenate</text>
        <dbReference type="Rhea" id="RHEA:13897"/>
        <dbReference type="ChEBI" id="CHEBI:29748"/>
        <dbReference type="ChEBI" id="CHEBI:29934"/>
        <dbReference type="EC" id="5.4.99.5"/>
    </reaction>
</comment>
<dbReference type="SUPFAM" id="SSF55298">
    <property type="entry name" value="YjgF-like"/>
    <property type="match status" value="1"/>
</dbReference>
<keyword evidence="3" id="KW-0413">Isomerase</keyword>
<name>A0A235BCG5_9BACL</name>
<dbReference type="PROSITE" id="PS51167">
    <property type="entry name" value="CHORISMATE_MUT_1"/>
    <property type="match status" value="1"/>
</dbReference>
<evidence type="ECO:0000256" key="2">
    <source>
        <dbReference type="PIRSR" id="PIRSR005965-1"/>
    </source>
</evidence>
<dbReference type="InterPro" id="IPR008243">
    <property type="entry name" value="Chorismate_mutase_AroH"/>
</dbReference>
<dbReference type="EC" id="5.4.99.5" evidence="1 3"/>
<dbReference type="Gene3D" id="3.30.1330.40">
    <property type="entry name" value="RutC-like"/>
    <property type="match status" value="1"/>
</dbReference>
<dbReference type="NCBIfam" id="TIGR01796">
    <property type="entry name" value="CM_mono_aroH"/>
    <property type="match status" value="1"/>
</dbReference>
<comment type="caution">
    <text evidence="4">The sequence shown here is derived from an EMBL/GenBank/DDBJ whole genome shotgun (WGS) entry which is preliminary data.</text>
</comment>
<dbReference type="AlphaFoldDB" id="A0A235BCG5"/>
<dbReference type="OrthoDB" id="9802232at2"/>
<evidence type="ECO:0000313" key="4">
    <source>
        <dbReference type="EMBL" id="OYD09976.1"/>
    </source>
</evidence>
<feature type="binding site" evidence="2">
    <location>
        <position position="7"/>
    </location>
    <ligand>
        <name>prephenate</name>
        <dbReference type="ChEBI" id="CHEBI:29934"/>
    </ligand>
</feature>
<accession>A0A235BCG5</accession>
<dbReference type="PANTHER" id="PTHR21164:SF0">
    <property type="entry name" value="CHORISMATE MUTASE AROH"/>
    <property type="match status" value="1"/>
</dbReference>
<keyword evidence="2 3" id="KW-0057">Aromatic amino acid biosynthesis</keyword>
<dbReference type="GO" id="GO:0004106">
    <property type="term" value="F:chorismate mutase activity"/>
    <property type="evidence" value="ECO:0007669"/>
    <property type="project" value="UniProtKB-UniRule"/>
</dbReference>
<gene>
    <name evidence="4" type="primary">aroH</name>
    <name evidence="4" type="ORF">CHM34_01575</name>
</gene>
<evidence type="ECO:0000313" key="5">
    <source>
        <dbReference type="Proteomes" id="UP000215459"/>
    </source>
</evidence>
<organism evidence="4 5">
    <name type="scientific">Paludifilum halophilum</name>
    <dbReference type="NCBI Taxonomy" id="1642702"/>
    <lineage>
        <taxon>Bacteria</taxon>
        <taxon>Bacillati</taxon>
        <taxon>Bacillota</taxon>
        <taxon>Bacilli</taxon>
        <taxon>Bacillales</taxon>
        <taxon>Thermoactinomycetaceae</taxon>
        <taxon>Paludifilum</taxon>
    </lineage>
</organism>